<accession>E9GNB1</accession>
<keyword evidence="3" id="KW-1185">Reference proteome</keyword>
<sequence>MAVLSSTAGQIKAVPISPRYSSYCYQITTKRFQLSLPLTLGLDLKMSEKASNVASGSGQQPQSEKRKTTSTKECMTGSTPEKKRFTPTIPPKRDRVIVKKSEPLKDEKSAQPDSVPRRENCGRGYVKNVMGWRADQGYQPHPENKPPLPQRQYVQPCAQPDVLQKPLT</sequence>
<dbReference type="HOGENOM" id="CLU_1588178_0_0_1"/>
<feature type="compositionally biased region" description="Basic and acidic residues" evidence="1">
    <location>
        <begin position="91"/>
        <end position="121"/>
    </location>
</feature>
<dbReference type="KEGG" id="dpx:DAPPUDRAFT_104773"/>
<dbReference type="PhylomeDB" id="E9GNB1"/>
<gene>
    <name evidence="2" type="ORF">DAPPUDRAFT_104773</name>
</gene>
<evidence type="ECO:0000256" key="1">
    <source>
        <dbReference type="SAM" id="MobiDB-lite"/>
    </source>
</evidence>
<evidence type="ECO:0000313" key="3">
    <source>
        <dbReference type="Proteomes" id="UP000000305"/>
    </source>
</evidence>
<feature type="compositionally biased region" description="Polar residues" evidence="1">
    <location>
        <begin position="51"/>
        <end position="62"/>
    </location>
</feature>
<organism evidence="2 3">
    <name type="scientific">Daphnia pulex</name>
    <name type="common">Water flea</name>
    <dbReference type="NCBI Taxonomy" id="6669"/>
    <lineage>
        <taxon>Eukaryota</taxon>
        <taxon>Metazoa</taxon>
        <taxon>Ecdysozoa</taxon>
        <taxon>Arthropoda</taxon>
        <taxon>Crustacea</taxon>
        <taxon>Branchiopoda</taxon>
        <taxon>Diplostraca</taxon>
        <taxon>Cladocera</taxon>
        <taxon>Anomopoda</taxon>
        <taxon>Daphniidae</taxon>
        <taxon>Daphnia</taxon>
    </lineage>
</organism>
<dbReference type="InParanoid" id="E9GNB1"/>
<dbReference type="EMBL" id="GL732554">
    <property type="protein sequence ID" value="EFX79000.1"/>
    <property type="molecule type" value="Genomic_DNA"/>
</dbReference>
<name>E9GNB1_DAPPU</name>
<protein>
    <submittedName>
        <fullName evidence="2">Uncharacterized protein</fullName>
    </submittedName>
</protein>
<evidence type="ECO:0000313" key="2">
    <source>
        <dbReference type="EMBL" id="EFX79000.1"/>
    </source>
</evidence>
<feature type="region of interest" description="Disordered" evidence="1">
    <location>
        <begin position="51"/>
        <end position="168"/>
    </location>
</feature>
<proteinExistence type="predicted"/>
<dbReference type="AlphaFoldDB" id="E9GNB1"/>
<reference evidence="2 3" key="1">
    <citation type="journal article" date="2011" name="Science">
        <title>The ecoresponsive genome of Daphnia pulex.</title>
        <authorList>
            <person name="Colbourne J.K."/>
            <person name="Pfrender M.E."/>
            <person name="Gilbert D."/>
            <person name="Thomas W.K."/>
            <person name="Tucker A."/>
            <person name="Oakley T.H."/>
            <person name="Tokishita S."/>
            <person name="Aerts A."/>
            <person name="Arnold G.J."/>
            <person name="Basu M.K."/>
            <person name="Bauer D.J."/>
            <person name="Caceres C.E."/>
            <person name="Carmel L."/>
            <person name="Casola C."/>
            <person name="Choi J.H."/>
            <person name="Detter J.C."/>
            <person name="Dong Q."/>
            <person name="Dusheyko S."/>
            <person name="Eads B.D."/>
            <person name="Frohlich T."/>
            <person name="Geiler-Samerotte K.A."/>
            <person name="Gerlach D."/>
            <person name="Hatcher P."/>
            <person name="Jogdeo S."/>
            <person name="Krijgsveld J."/>
            <person name="Kriventseva E.V."/>
            <person name="Kultz D."/>
            <person name="Laforsch C."/>
            <person name="Lindquist E."/>
            <person name="Lopez J."/>
            <person name="Manak J.R."/>
            <person name="Muller J."/>
            <person name="Pangilinan J."/>
            <person name="Patwardhan R.P."/>
            <person name="Pitluck S."/>
            <person name="Pritham E.J."/>
            <person name="Rechtsteiner A."/>
            <person name="Rho M."/>
            <person name="Rogozin I.B."/>
            <person name="Sakarya O."/>
            <person name="Salamov A."/>
            <person name="Schaack S."/>
            <person name="Shapiro H."/>
            <person name="Shiga Y."/>
            <person name="Skalitzky C."/>
            <person name="Smith Z."/>
            <person name="Souvorov A."/>
            <person name="Sung W."/>
            <person name="Tang Z."/>
            <person name="Tsuchiya D."/>
            <person name="Tu H."/>
            <person name="Vos H."/>
            <person name="Wang M."/>
            <person name="Wolf Y.I."/>
            <person name="Yamagata H."/>
            <person name="Yamada T."/>
            <person name="Ye Y."/>
            <person name="Shaw J.R."/>
            <person name="Andrews J."/>
            <person name="Crease T.J."/>
            <person name="Tang H."/>
            <person name="Lucas S.M."/>
            <person name="Robertson H.M."/>
            <person name="Bork P."/>
            <person name="Koonin E.V."/>
            <person name="Zdobnov E.M."/>
            <person name="Grigoriev I.V."/>
            <person name="Lynch M."/>
            <person name="Boore J.L."/>
        </authorList>
    </citation>
    <scope>NUCLEOTIDE SEQUENCE [LARGE SCALE GENOMIC DNA]</scope>
</reference>
<dbReference type="Proteomes" id="UP000000305">
    <property type="component" value="Unassembled WGS sequence"/>
</dbReference>